<dbReference type="GO" id="GO:0043161">
    <property type="term" value="P:proteasome-mediated ubiquitin-dependent protein catabolic process"/>
    <property type="evidence" value="ECO:0007669"/>
    <property type="project" value="TreeGrafter"/>
</dbReference>
<dbReference type="GO" id="GO:0008270">
    <property type="term" value="F:zinc ion binding"/>
    <property type="evidence" value="ECO:0007669"/>
    <property type="project" value="UniProtKB-KW"/>
</dbReference>
<dbReference type="RefSeq" id="WP_089707732.1">
    <property type="nucleotide sequence ID" value="NZ_FMAR01000001.1"/>
</dbReference>
<evidence type="ECO:0000313" key="2">
    <source>
        <dbReference type="Proteomes" id="UP000242818"/>
    </source>
</evidence>
<dbReference type="InterPro" id="IPR011042">
    <property type="entry name" value="6-blade_b-propeller_TolB-like"/>
</dbReference>
<dbReference type="EMBL" id="FMAR01000001">
    <property type="protein sequence ID" value="SCB71716.1"/>
    <property type="molecule type" value="Genomic_DNA"/>
</dbReference>
<dbReference type="PANTHER" id="PTHR24104">
    <property type="entry name" value="E3 UBIQUITIN-PROTEIN LIGASE NHLRC1-RELATED"/>
    <property type="match status" value="1"/>
</dbReference>
<name>A0A1C3YNP0_9BACT</name>
<protein>
    <recommendedName>
        <fullName evidence="3">NHL repeat-containing protein</fullName>
    </recommendedName>
</protein>
<dbReference type="PANTHER" id="PTHR24104:SF25">
    <property type="entry name" value="PROTEIN LIN-41"/>
    <property type="match status" value="1"/>
</dbReference>
<dbReference type="SUPFAM" id="SSF63825">
    <property type="entry name" value="YWTD domain"/>
    <property type="match status" value="1"/>
</dbReference>
<evidence type="ECO:0008006" key="3">
    <source>
        <dbReference type="Google" id="ProtNLM"/>
    </source>
</evidence>
<reference evidence="1 2" key="1">
    <citation type="submission" date="2016-08" db="EMBL/GenBank/DDBJ databases">
        <authorList>
            <person name="Seilhamer J.J."/>
        </authorList>
    </citation>
    <scope>NUCLEOTIDE SEQUENCE [LARGE SCALE GENOMIC DNA]</scope>
    <source>
        <strain evidence="1 2">A37T2</strain>
    </source>
</reference>
<dbReference type="GO" id="GO:0061630">
    <property type="term" value="F:ubiquitin protein ligase activity"/>
    <property type="evidence" value="ECO:0007669"/>
    <property type="project" value="TreeGrafter"/>
</dbReference>
<dbReference type="Proteomes" id="UP000242818">
    <property type="component" value="Unassembled WGS sequence"/>
</dbReference>
<sequence>MKLLLAPRGVAAAGGVLVVSDTGQNRVFIWKNFSYREEKEPEVVLGQDDFLGTSRNTGKQVTARSLQYPSGVWTDGQRLIVADAWNHRVLIWLQLPTENGQPADVVVGQPDMESNLPNITGLSTPPTAQSLYWCYGVVSDGQSLWIADTGNRRVLYYANIPTTHFAAADQVIGQLNMNERESDSRNAIWPYSVKLSAGNALAITDTQYYRVLIWKDKTTAFTQPADIIIGQEDFEHNGQNQYQLLPAAHTLNWCYDCCFYQQGIWVADTGNSRVLYWPVLPEANNAPAEKLVGQLNFSTNGESSLSLKTPLVNEMYWPFSVTCLDTQLIVADTGNHRILFYEL</sequence>
<accession>A0A1C3YNP0</accession>
<proteinExistence type="predicted"/>
<dbReference type="InterPro" id="IPR050952">
    <property type="entry name" value="TRIM-NHL_E3_ligases"/>
</dbReference>
<evidence type="ECO:0000313" key="1">
    <source>
        <dbReference type="EMBL" id="SCB71716.1"/>
    </source>
</evidence>
<dbReference type="OrthoDB" id="9799230at2"/>
<organism evidence="1 2">
    <name type="scientific">Chitinophaga costaii</name>
    <dbReference type="NCBI Taxonomy" id="1335309"/>
    <lineage>
        <taxon>Bacteria</taxon>
        <taxon>Pseudomonadati</taxon>
        <taxon>Bacteroidota</taxon>
        <taxon>Chitinophagia</taxon>
        <taxon>Chitinophagales</taxon>
        <taxon>Chitinophagaceae</taxon>
        <taxon>Chitinophaga</taxon>
    </lineage>
</organism>
<dbReference type="GO" id="GO:0000209">
    <property type="term" value="P:protein polyubiquitination"/>
    <property type="evidence" value="ECO:0007669"/>
    <property type="project" value="TreeGrafter"/>
</dbReference>
<keyword evidence="2" id="KW-1185">Reference proteome</keyword>
<gene>
    <name evidence="1" type="ORF">GA0116948_1011</name>
</gene>
<dbReference type="STRING" id="1335309.GA0116948_1011"/>
<dbReference type="Gene3D" id="2.120.10.30">
    <property type="entry name" value="TolB, C-terminal domain"/>
    <property type="match status" value="1"/>
</dbReference>
<dbReference type="AlphaFoldDB" id="A0A1C3YNP0"/>